<name>A0ABT8F3C3_9BACT</name>
<accession>A0ABT8F3C3</accession>
<dbReference type="RefSeq" id="WP_320003474.1">
    <property type="nucleotide sequence ID" value="NZ_JAUHJS010000002.1"/>
</dbReference>
<organism evidence="2 3">
    <name type="scientific">Shiella aurantiaca</name>
    <dbReference type="NCBI Taxonomy" id="3058365"/>
    <lineage>
        <taxon>Bacteria</taxon>
        <taxon>Pseudomonadati</taxon>
        <taxon>Bacteroidota</taxon>
        <taxon>Cytophagia</taxon>
        <taxon>Cytophagales</taxon>
        <taxon>Shiellaceae</taxon>
        <taxon>Shiella</taxon>
    </lineage>
</organism>
<feature type="compositionally biased region" description="Acidic residues" evidence="1">
    <location>
        <begin position="139"/>
        <end position="149"/>
    </location>
</feature>
<gene>
    <name evidence="2" type="ORF">QWY31_05520</name>
</gene>
<dbReference type="Proteomes" id="UP001168552">
    <property type="component" value="Unassembled WGS sequence"/>
</dbReference>
<proteinExistence type="predicted"/>
<feature type="region of interest" description="Disordered" evidence="1">
    <location>
        <begin position="139"/>
        <end position="194"/>
    </location>
</feature>
<feature type="compositionally biased region" description="Acidic residues" evidence="1">
    <location>
        <begin position="160"/>
        <end position="180"/>
    </location>
</feature>
<protein>
    <submittedName>
        <fullName evidence="2">DUF177 domain-containing protein</fullName>
    </submittedName>
</protein>
<sequence>MKTNTNTKYSIDIYKLQKGSHEYSFDIDNAFFESIEQNLVEKGSLKAEVSLEKGSNMLQLDIQINGFVELICDRSLQPFKYKMALEEHLIFKYGEEYQELSEDMYVIPEGTQRLDLSQYLFEYIGLAIPMKKIHPDLEEEWDEEEDDWENEGHLVYSSEPFEDEEEEQGSENTDSSEEDIDPRWSALKKLKNDN</sequence>
<evidence type="ECO:0000256" key="1">
    <source>
        <dbReference type="SAM" id="MobiDB-lite"/>
    </source>
</evidence>
<evidence type="ECO:0000313" key="3">
    <source>
        <dbReference type="Proteomes" id="UP001168552"/>
    </source>
</evidence>
<reference evidence="2" key="1">
    <citation type="submission" date="2023-06" db="EMBL/GenBank/DDBJ databases">
        <title>Cytophagales bacterium Strain LB-30, isolated from soil.</title>
        <authorList>
            <person name="Liu B."/>
        </authorList>
    </citation>
    <scope>NUCLEOTIDE SEQUENCE</scope>
    <source>
        <strain evidence="2">LB-30</strain>
    </source>
</reference>
<dbReference type="InterPro" id="IPR003772">
    <property type="entry name" value="YceD"/>
</dbReference>
<comment type="caution">
    <text evidence="2">The sequence shown here is derived from an EMBL/GenBank/DDBJ whole genome shotgun (WGS) entry which is preliminary data.</text>
</comment>
<dbReference type="EMBL" id="JAUHJS010000002">
    <property type="protein sequence ID" value="MDN4164950.1"/>
    <property type="molecule type" value="Genomic_DNA"/>
</dbReference>
<evidence type="ECO:0000313" key="2">
    <source>
        <dbReference type="EMBL" id="MDN4164950.1"/>
    </source>
</evidence>
<dbReference type="Pfam" id="PF02620">
    <property type="entry name" value="YceD"/>
    <property type="match status" value="1"/>
</dbReference>
<keyword evidence="3" id="KW-1185">Reference proteome</keyword>